<name>A0ABY8V1N4_9BACI</name>
<dbReference type="InterPro" id="IPR013325">
    <property type="entry name" value="RNA_pol_sigma_r2"/>
</dbReference>
<dbReference type="EMBL" id="CP126446">
    <property type="protein sequence ID" value="WIF99358.1"/>
    <property type="molecule type" value="Genomic_DNA"/>
</dbReference>
<dbReference type="InterPro" id="IPR014284">
    <property type="entry name" value="RNA_pol_sigma-70_dom"/>
</dbReference>
<evidence type="ECO:0000256" key="3">
    <source>
        <dbReference type="ARBA" id="ARBA00023082"/>
    </source>
</evidence>
<evidence type="ECO:0000256" key="2">
    <source>
        <dbReference type="ARBA" id="ARBA00023015"/>
    </source>
</evidence>
<evidence type="ECO:0000256" key="4">
    <source>
        <dbReference type="ARBA" id="ARBA00023163"/>
    </source>
</evidence>
<evidence type="ECO:0000313" key="8">
    <source>
        <dbReference type="Proteomes" id="UP001236652"/>
    </source>
</evidence>
<dbReference type="RefSeq" id="WP_231418027.1">
    <property type="nucleotide sequence ID" value="NZ_CP126446.1"/>
</dbReference>
<dbReference type="InterPro" id="IPR007627">
    <property type="entry name" value="RNA_pol_sigma70_r2"/>
</dbReference>
<comment type="similarity">
    <text evidence="1">Belongs to the sigma-70 factor family. ECF subfamily.</text>
</comment>
<dbReference type="NCBIfam" id="TIGR02937">
    <property type="entry name" value="sigma70-ECF"/>
    <property type="match status" value="1"/>
</dbReference>
<sequence>MEREQANRYEQLKELPAEEIIEVVFNDYGGNIKSVIYTYVKSGAQTEDIFQEFLISVYKNSHLFKGESSFKTWLYRIAINKCKDYLKSPIHRIFTTYNDQLSNKSTEASPEQRVVEKELEGEIVKAIMSLPIKYREVFVLRYYQSFSIRQISESIGIKESTVKSRIMRGKKKLQSKLGGDYFEEN</sequence>
<dbReference type="Pfam" id="PF04542">
    <property type="entry name" value="Sigma70_r2"/>
    <property type="match status" value="1"/>
</dbReference>
<keyword evidence="4" id="KW-0804">Transcription</keyword>
<dbReference type="SUPFAM" id="SSF88946">
    <property type="entry name" value="Sigma2 domain of RNA polymerase sigma factors"/>
    <property type="match status" value="1"/>
</dbReference>
<proteinExistence type="inferred from homology"/>
<evidence type="ECO:0000256" key="1">
    <source>
        <dbReference type="ARBA" id="ARBA00010641"/>
    </source>
</evidence>
<keyword evidence="2" id="KW-0805">Transcription regulation</keyword>
<dbReference type="SUPFAM" id="SSF88659">
    <property type="entry name" value="Sigma3 and sigma4 domains of RNA polymerase sigma factors"/>
    <property type="match status" value="1"/>
</dbReference>
<keyword evidence="3" id="KW-0731">Sigma factor</keyword>
<dbReference type="PANTHER" id="PTHR43133">
    <property type="entry name" value="RNA POLYMERASE ECF-TYPE SIGMA FACTO"/>
    <property type="match status" value="1"/>
</dbReference>
<dbReference type="InterPro" id="IPR039425">
    <property type="entry name" value="RNA_pol_sigma-70-like"/>
</dbReference>
<dbReference type="CDD" id="cd06171">
    <property type="entry name" value="Sigma70_r4"/>
    <property type="match status" value="1"/>
</dbReference>
<dbReference type="InterPro" id="IPR013324">
    <property type="entry name" value="RNA_pol_sigma_r3/r4-like"/>
</dbReference>
<dbReference type="InterPro" id="IPR036388">
    <property type="entry name" value="WH-like_DNA-bd_sf"/>
</dbReference>
<keyword evidence="8" id="KW-1185">Reference proteome</keyword>
<feature type="domain" description="RNA polymerase sigma-70 region 2" evidence="5">
    <location>
        <begin position="25"/>
        <end position="87"/>
    </location>
</feature>
<evidence type="ECO:0000259" key="5">
    <source>
        <dbReference type="Pfam" id="PF04542"/>
    </source>
</evidence>
<dbReference type="Gene3D" id="1.10.1740.10">
    <property type="match status" value="1"/>
</dbReference>
<feature type="domain" description="RNA polymerase sigma factor 70 region 4 type 2" evidence="6">
    <location>
        <begin position="122"/>
        <end position="173"/>
    </location>
</feature>
<organism evidence="7 8">
    <name type="scientific">Pontibacillus chungwhensis</name>
    <dbReference type="NCBI Taxonomy" id="265426"/>
    <lineage>
        <taxon>Bacteria</taxon>
        <taxon>Bacillati</taxon>
        <taxon>Bacillota</taxon>
        <taxon>Bacilli</taxon>
        <taxon>Bacillales</taxon>
        <taxon>Bacillaceae</taxon>
        <taxon>Pontibacillus</taxon>
    </lineage>
</organism>
<accession>A0ABY8V1N4</accession>
<dbReference type="PANTHER" id="PTHR43133:SF60">
    <property type="entry name" value="RNA POLYMERASE SIGMA FACTOR SIGV"/>
    <property type="match status" value="1"/>
</dbReference>
<dbReference type="Proteomes" id="UP001236652">
    <property type="component" value="Chromosome"/>
</dbReference>
<dbReference type="Pfam" id="PF08281">
    <property type="entry name" value="Sigma70_r4_2"/>
    <property type="match status" value="1"/>
</dbReference>
<dbReference type="InterPro" id="IPR013249">
    <property type="entry name" value="RNA_pol_sigma70_r4_t2"/>
</dbReference>
<dbReference type="Gene3D" id="1.10.10.10">
    <property type="entry name" value="Winged helix-like DNA-binding domain superfamily/Winged helix DNA-binding domain"/>
    <property type="match status" value="1"/>
</dbReference>
<reference evidence="7 8" key="1">
    <citation type="submission" date="2023-05" db="EMBL/GenBank/DDBJ databases">
        <title>Comparative genomics reveals the evidence of polycyclic aromatic hydrocarbons degradation in moderately halophilic genus Pontibacillus.</title>
        <authorList>
            <person name="Yang H."/>
            <person name="Qian Z."/>
        </authorList>
    </citation>
    <scope>NUCLEOTIDE SEQUENCE [LARGE SCALE GENOMIC DNA]</scope>
    <source>
        <strain evidence="8">HN14</strain>
    </source>
</reference>
<gene>
    <name evidence="7" type="ORF">QNI29_06790</name>
</gene>
<protein>
    <submittedName>
        <fullName evidence="7">Sigma-70 family RNA polymerase sigma factor</fullName>
    </submittedName>
</protein>
<evidence type="ECO:0000313" key="7">
    <source>
        <dbReference type="EMBL" id="WIF99358.1"/>
    </source>
</evidence>
<evidence type="ECO:0000259" key="6">
    <source>
        <dbReference type="Pfam" id="PF08281"/>
    </source>
</evidence>